<keyword evidence="1" id="KW-0808">Transferase</keyword>
<dbReference type="Gene3D" id="1.10.10.10">
    <property type="entry name" value="Winged helix-like DNA-binding domain superfamily/Winged helix DNA-binding domain"/>
    <property type="match status" value="1"/>
</dbReference>
<accession>A0A7K3VUD5</accession>
<keyword evidence="4" id="KW-0804">Transcription</keyword>
<sequence>MVVSDGGLARDAQAAFAELSRVLLARRPLTAILGQVARLARDTLPMTGEASVTVVQAGGLATVGGTGPLAATLDQRQHDAGLGPCLDAALAGDTVRIDDTAAETRYRDFASVAVGHGVRGVLSVGLVAGPRSVGSLNLYRTGGGPFDAAATGLARAFAGYAAGAVVTAAAYARSAETSRHLRLAMQSRAVIEQAKGILVARSQCSPEEAFDRLAAESQRTNRKLREIAADLVATAQVRVRPGPG</sequence>
<dbReference type="InterPro" id="IPR029016">
    <property type="entry name" value="GAF-like_dom_sf"/>
</dbReference>
<dbReference type="InterPro" id="IPR003018">
    <property type="entry name" value="GAF"/>
</dbReference>
<dbReference type="SUPFAM" id="SSF55781">
    <property type="entry name" value="GAF domain-like"/>
    <property type="match status" value="1"/>
</dbReference>
<name>A0A7K3VUD5_9ACTN</name>
<keyword evidence="3" id="KW-0805">Transcription regulation</keyword>
<organism evidence="6 7">
    <name type="scientific">Geodermatophilus sabuli</name>
    <dbReference type="NCBI Taxonomy" id="1564158"/>
    <lineage>
        <taxon>Bacteria</taxon>
        <taxon>Bacillati</taxon>
        <taxon>Actinomycetota</taxon>
        <taxon>Actinomycetes</taxon>
        <taxon>Geodermatophilales</taxon>
        <taxon>Geodermatophilaceae</taxon>
        <taxon>Geodermatophilus</taxon>
    </lineage>
</organism>
<dbReference type="InterPro" id="IPR036388">
    <property type="entry name" value="WH-like_DNA-bd_sf"/>
</dbReference>
<evidence type="ECO:0000256" key="4">
    <source>
        <dbReference type="ARBA" id="ARBA00023163"/>
    </source>
</evidence>
<keyword evidence="7" id="KW-1185">Reference proteome</keyword>
<dbReference type="Pfam" id="PF03861">
    <property type="entry name" value="ANTAR"/>
    <property type="match status" value="1"/>
</dbReference>
<dbReference type="AlphaFoldDB" id="A0A7K3VUD5"/>
<evidence type="ECO:0000313" key="6">
    <source>
        <dbReference type="EMBL" id="NEK56265.1"/>
    </source>
</evidence>
<comment type="caution">
    <text evidence="6">The sequence shown here is derived from an EMBL/GenBank/DDBJ whole genome shotgun (WGS) entry which is preliminary data.</text>
</comment>
<dbReference type="InterPro" id="IPR011006">
    <property type="entry name" value="CheY-like_superfamily"/>
</dbReference>
<proteinExistence type="predicted"/>
<dbReference type="InterPro" id="IPR012074">
    <property type="entry name" value="GAF_ANTAR"/>
</dbReference>
<dbReference type="SUPFAM" id="SSF52172">
    <property type="entry name" value="CheY-like"/>
    <property type="match status" value="1"/>
</dbReference>
<evidence type="ECO:0000256" key="2">
    <source>
        <dbReference type="ARBA" id="ARBA00022777"/>
    </source>
</evidence>
<dbReference type="Proteomes" id="UP000470246">
    <property type="component" value="Unassembled WGS sequence"/>
</dbReference>
<feature type="domain" description="ANTAR" evidence="5">
    <location>
        <begin position="171"/>
        <end position="232"/>
    </location>
</feature>
<dbReference type="InterPro" id="IPR005561">
    <property type="entry name" value="ANTAR"/>
</dbReference>
<evidence type="ECO:0000313" key="7">
    <source>
        <dbReference type="Proteomes" id="UP000470246"/>
    </source>
</evidence>
<dbReference type="GO" id="GO:0016301">
    <property type="term" value="F:kinase activity"/>
    <property type="evidence" value="ECO:0007669"/>
    <property type="project" value="UniProtKB-KW"/>
</dbReference>
<dbReference type="RefSeq" id="WP_163479468.1">
    <property type="nucleotide sequence ID" value="NZ_JAAGWF010000001.1"/>
</dbReference>
<reference evidence="6 7" key="1">
    <citation type="submission" date="2020-02" db="EMBL/GenBank/DDBJ databases">
        <title>Geodermatophilus sabuli CPCC 205279 I12A-02694.</title>
        <authorList>
            <person name="Jiang Z."/>
        </authorList>
    </citation>
    <scope>NUCLEOTIDE SEQUENCE [LARGE SCALE GENOMIC DNA]</scope>
    <source>
        <strain evidence="6 7">I12A-02694</strain>
    </source>
</reference>
<dbReference type="Pfam" id="PF13185">
    <property type="entry name" value="GAF_2"/>
    <property type="match status" value="1"/>
</dbReference>
<dbReference type="EMBL" id="JAAGWF010000001">
    <property type="protein sequence ID" value="NEK56265.1"/>
    <property type="molecule type" value="Genomic_DNA"/>
</dbReference>
<dbReference type="PIRSF" id="PIRSF036625">
    <property type="entry name" value="GAF_ANTAR"/>
    <property type="match status" value="1"/>
</dbReference>
<gene>
    <name evidence="6" type="ORF">GCU56_00050</name>
</gene>
<evidence type="ECO:0000259" key="5">
    <source>
        <dbReference type="PROSITE" id="PS50921"/>
    </source>
</evidence>
<dbReference type="SMART" id="SM00065">
    <property type="entry name" value="GAF"/>
    <property type="match status" value="1"/>
</dbReference>
<dbReference type="SMART" id="SM01012">
    <property type="entry name" value="ANTAR"/>
    <property type="match status" value="1"/>
</dbReference>
<protein>
    <submittedName>
        <fullName evidence="6">GAF and ANTAR domain-containing protein</fullName>
    </submittedName>
</protein>
<dbReference type="GO" id="GO:0003723">
    <property type="term" value="F:RNA binding"/>
    <property type="evidence" value="ECO:0007669"/>
    <property type="project" value="InterPro"/>
</dbReference>
<dbReference type="PROSITE" id="PS50921">
    <property type="entry name" value="ANTAR"/>
    <property type="match status" value="1"/>
</dbReference>
<evidence type="ECO:0000256" key="1">
    <source>
        <dbReference type="ARBA" id="ARBA00022679"/>
    </source>
</evidence>
<evidence type="ECO:0000256" key="3">
    <source>
        <dbReference type="ARBA" id="ARBA00023015"/>
    </source>
</evidence>
<keyword evidence="2" id="KW-0418">Kinase</keyword>
<dbReference type="Gene3D" id="3.30.450.40">
    <property type="match status" value="1"/>
</dbReference>